<dbReference type="CDD" id="cd08055">
    <property type="entry name" value="gp15"/>
    <property type="match status" value="1"/>
</dbReference>
<dbReference type="RefSeq" id="WP_230301427.1">
    <property type="nucleotide sequence ID" value="NZ_CAKKMG010000014.1"/>
</dbReference>
<evidence type="ECO:0000313" key="1">
    <source>
        <dbReference type="EMBL" id="CAH0186073.1"/>
    </source>
</evidence>
<dbReference type="InterPro" id="IPR021146">
    <property type="entry name" value="Phage_gp6-like_head-tail"/>
</dbReference>
<evidence type="ECO:0008006" key="3">
    <source>
        <dbReference type="Google" id="ProtNLM"/>
    </source>
</evidence>
<dbReference type="Proteomes" id="UP000789326">
    <property type="component" value="Unassembled WGS sequence"/>
</dbReference>
<sequence>MDIQSVKNMLSINTDKHDNYLAEVIPLFIELAKDRCNNTFQMNGVEELPAGVKLYVAKAIEYNMNPSNLKSRTMGSVSYSYDTDLPSSIVKYLVPYKKVRFT</sequence>
<proteinExistence type="predicted"/>
<gene>
    <name evidence="1" type="ORF">SRABI133_01547</name>
</gene>
<dbReference type="AlphaFoldDB" id="A0A9W4PDM9"/>
<comment type="caution">
    <text evidence="1">The sequence shown here is derived from an EMBL/GenBank/DDBJ whole genome shotgun (WGS) entry which is preliminary data.</text>
</comment>
<dbReference type="EMBL" id="CAKKMG010000014">
    <property type="protein sequence ID" value="CAH0186073.1"/>
    <property type="molecule type" value="Genomic_DNA"/>
</dbReference>
<name>A0A9W4PDM9_9BACI</name>
<evidence type="ECO:0000313" key="2">
    <source>
        <dbReference type="Proteomes" id="UP000789326"/>
    </source>
</evidence>
<dbReference type="InterPro" id="IPR053746">
    <property type="entry name" value="Viral_HT_Connector_Assembly"/>
</dbReference>
<dbReference type="Pfam" id="PF05135">
    <property type="entry name" value="Phage_connect_1"/>
    <property type="match status" value="1"/>
</dbReference>
<organism evidence="1 2">
    <name type="scientific">Peribacillus simplex</name>
    <dbReference type="NCBI Taxonomy" id="1478"/>
    <lineage>
        <taxon>Bacteria</taxon>
        <taxon>Bacillati</taxon>
        <taxon>Bacillota</taxon>
        <taxon>Bacilli</taxon>
        <taxon>Bacillales</taxon>
        <taxon>Bacillaceae</taxon>
        <taxon>Peribacillus</taxon>
    </lineage>
</organism>
<protein>
    <recommendedName>
        <fullName evidence="3">Phage gp6-like head-tail connector protein</fullName>
    </recommendedName>
</protein>
<dbReference type="Gene3D" id="1.10.246.150">
    <property type="match status" value="1"/>
</dbReference>
<accession>A0A9W4PDM9</accession>
<reference evidence="1" key="1">
    <citation type="submission" date="2021-11" db="EMBL/GenBank/DDBJ databases">
        <authorList>
            <person name="Bulgarelli D."/>
        </authorList>
    </citation>
    <scope>NUCLEOTIDE SEQUENCE</scope>
    <source>
        <strain evidence="1">Bi133</strain>
    </source>
</reference>